<dbReference type="Gene3D" id="3.30.70.1820">
    <property type="entry name" value="L1 transposable element, RRM domain"/>
    <property type="match status" value="1"/>
</dbReference>
<evidence type="ECO:0008006" key="4">
    <source>
        <dbReference type="Google" id="ProtNLM"/>
    </source>
</evidence>
<sequence>MGRTKFPDGSQTPRSNPTNSQAGPMDDYLQTLETTSRKRAGLEMVASPNHVRPPEAGSPTLSDISALAAQMVTKTDLQTLSDDLHTAIRLEVTALRSEITAPSGRFHIREETMQETTGRVGTTTTAVTRQGNLLLALRRQAEDLDNRGRRSNIRVRGLPEPQTEEDIETTLKALFRDILGEDNVMFDRAHRANRPRIPDGTPRDAICCLHHYKHNEQIMLKARTRLLWRFRGADVTLFQDLSPFSLEARRALCPITSLLPERGITDWILGPLEQRPRPQTPRQQRHRRGESPRRPITRRHLDPAAPEE</sequence>
<accession>A0AAD1TEG5</accession>
<evidence type="ECO:0000256" key="1">
    <source>
        <dbReference type="SAM" id="MobiDB-lite"/>
    </source>
</evidence>
<dbReference type="Proteomes" id="UP001295444">
    <property type="component" value="Chromosome 11"/>
</dbReference>
<evidence type="ECO:0000313" key="3">
    <source>
        <dbReference type="Proteomes" id="UP001295444"/>
    </source>
</evidence>
<feature type="compositionally biased region" description="Polar residues" evidence="1">
    <location>
        <begin position="9"/>
        <end position="22"/>
    </location>
</feature>
<reference evidence="2" key="1">
    <citation type="submission" date="2022-03" db="EMBL/GenBank/DDBJ databases">
        <authorList>
            <person name="Alioto T."/>
            <person name="Alioto T."/>
            <person name="Gomez Garrido J."/>
        </authorList>
    </citation>
    <scope>NUCLEOTIDE SEQUENCE</scope>
</reference>
<protein>
    <recommendedName>
        <fullName evidence="4">L1 transposable element RRM domain-containing protein</fullName>
    </recommendedName>
</protein>
<evidence type="ECO:0000313" key="2">
    <source>
        <dbReference type="EMBL" id="CAH2322499.1"/>
    </source>
</evidence>
<dbReference type="EMBL" id="OW240922">
    <property type="protein sequence ID" value="CAH2322499.1"/>
    <property type="molecule type" value="Genomic_DNA"/>
</dbReference>
<keyword evidence="3" id="KW-1185">Reference proteome</keyword>
<dbReference type="InterPro" id="IPR004244">
    <property type="entry name" value="Transposase_22"/>
</dbReference>
<organism evidence="2 3">
    <name type="scientific">Pelobates cultripes</name>
    <name type="common">Western spadefoot toad</name>
    <dbReference type="NCBI Taxonomy" id="61616"/>
    <lineage>
        <taxon>Eukaryota</taxon>
        <taxon>Metazoa</taxon>
        <taxon>Chordata</taxon>
        <taxon>Craniata</taxon>
        <taxon>Vertebrata</taxon>
        <taxon>Euteleostomi</taxon>
        <taxon>Amphibia</taxon>
        <taxon>Batrachia</taxon>
        <taxon>Anura</taxon>
        <taxon>Pelobatoidea</taxon>
        <taxon>Pelobatidae</taxon>
        <taxon>Pelobates</taxon>
    </lineage>
</organism>
<dbReference type="PANTHER" id="PTHR11505">
    <property type="entry name" value="L1 TRANSPOSABLE ELEMENT-RELATED"/>
    <property type="match status" value="1"/>
</dbReference>
<name>A0AAD1TEG5_PELCU</name>
<feature type="region of interest" description="Disordered" evidence="1">
    <location>
        <begin position="1"/>
        <end position="28"/>
    </location>
</feature>
<dbReference type="AlphaFoldDB" id="A0AAD1TEG5"/>
<proteinExistence type="predicted"/>
<feature type="region of interest" description="Disordered" evidence="1">
    <location>
        <begin position="271"/>
        <end position="308"/>
    </location>
</feature>
<gene>
    <name evidence="2" type="ORF">PECUL_23A009761</name>
</gene>